<accession>A0ABU9TTJ3</accession>
<dbReference type="GO" id="GO:0008237">
    <property type="term" value="F:metallopeptidase activity"/>
    <property type="evidence" value="ECO:0007669"/>
    <property type="project" value="UniProtKB-KW"/>
</dbReference>
<protein>
    <submittedName>
        <fullName evidence="2">SprT family zinc-dependent metalloprotease</fullName>
        <ecNumber evidence="2">3.4.-.-</ecNumber>
    </submittedName>
</protein>
<dbReference type="Proteomes" id="UP001449225">
    <property type="component" value="Unassembled WGS sequence"/>
</dbReference>
<comment type="caution">
    <text evidence="2">The sequence shown here is derived from an EMBL/GenBank/DDBJ whole genome shotgun (WGS) entry which is preliminary data.</text>
</comment>
<dbReference type="Gene3D" id="3.30.2010.10">
    <property type="entry name" value="Metalloproteases ('zincins'), catalytic domain"/>
    <property type="match status" value="1"/>
</dbReference>
<dbReference type="PANTHER" id="PTHR30399:SF1">
    <property type="entry name" value="UTP PYROPHOSPHATASE"/>
    <property type="match status" value="1"/>
</dbReference>
<keyword evidence="2" id="KW-0482">Metalloprotease</keyword>
<reference evidence="2 3" key="1">
    <citation type="submission" date="2024-03" db="EMBL/GenBank/DDBJ databases">
        <title>Community enrichment and isolation of bacterial strains for fucoidan degradation.</title>
        <authorList>
            <person name="Sichert A."/>
        </authorList>
    </citation>
    <scope>NUCLEOTIDE SEQUENCE [LARGE SCALE GENOMIC DNA]</scope>
    <source>
        <strain evidence="2 3">AS76</strain>
    </source>
</reference>
<name>A0ABU9TTJ3_9GAMM</name>
<dbReference type="EMBL" id="JBBMRA010000010">
    <property type="protein sequence ID" value="MEM5536992.1"/>
    <property type="molecule type" value="Genomic_DNA"/>
</dbReference>
<keyword evidence="3" id="KW-1185">Reference proteome</keyword>
<dbReference type="RefSeq" id="WP_342854575.1">
    <property type="nucleotide sequence ID" value="NZ_JBBMRA010000010.1"/>
</dbReference>
<gene>
    <name evidence="2" type="ORF">WNY58_11375</name>
</gene>
<organism evidence="2 3">
    <name type="scientific">Neptuniibacter pectenicola</name>
    <dbReference type="NCBI Taxonomy" id="1806669"/>
    <lineage>
        <taxon>Bacteria</taxon>
        <taxon>Pseudomonadati</taxon>
        <taxon>Pseudomonadota</taxon>
        <taxon>Gammaproteobacteria</taxon>
        <taxon>Oceanospirillales</taxon>
        <taxon>Oceanospirillaceae</taxon>
        <taxon>Neptuniibacter</taxon>
    </lineage>
</organism>
<keyword evidence="2" id="KW-0378">Hydrolase</keyword>
<dbReference type="InterPro" id="IPR002725">
    <property type="entry name" value="YgjP-like_metallopeptidase"/>
</dbReference>
<feature type="domain" description="YgjP-like metallopeptidase" evidence="1">
    <location>
        <begin position="19"/>
        <end position="226"/>
    </location>
</feature>
<dbReference type="Pfam" id="PF01863">
    <property type="entry name" value="YgjP-like"/>
    <property type="match status" value="1"/>
</dbReference>
<evidence type="ECO:0000313" key="3">
    <source>
        <dbReference type="Proteomes" id="UP001449225"/>
    </source>
</evidence>
<proteinExistence type="predicted"/>
<evidence type="ECO:0000259" key="1">
    <source>
        <dbReference type="Pfam" id="PF01863"/>
    </source>
</evidence>
<sequence length="233" mass="27435">MNDRIDHDGYTVIRSRKRKTAAIRISEKGVEVRVPHWVSDRWVSDWVQSKASWIRQKNEQLSQNFANHCLKVAEGAMFPYQGEYYAIHWRVGPKSDVSLQGDRLNITITNRSKKAPEERVKACLQGWYKAEAERHIAARVLYWQELMGLTSNSLIIKNYKRRWGSCSSQGDIAFNWRLIFAEPALIDYVVVHELAHLVHLNHSPKFWHLVEQYCQNWKACRAKLNRCTTWVLW</sequence>
<dbReference type="EC" id="3.4.-.-" evidence="2"/>
<dbReference type="PANTHER" id="PTHR30399">
    <property type="entry name" value="UNCHARACTERIZED PROTEIN YGJP"/>
    <property type="match status" value="1"/>
</dbReference>
<evidence type="ECO:0000313" key="2">
    <source>
        <dbReference type="EMBL" id="MEM5536992.1"/>
    </source>
</evidence>
<keyword evidence="2" id="KW-0645">Protease</keyword>
<dbReference type="CDD" id="cd07344">
    <property type="entry name" value="M48_yhfN_like"/>
    <property type="match status" value="1"/>
</dbReference>
<dbReference type="InterPro" id="IPR053136">
    <property type="entry name" value="UTP_pyrophosphatase-like"/>
</dbReference>